<name>A0A8H4JRU3_9HYPO</name>
<protein>
    <recommendedName>
        <fullName evidence="1">Heterokaryon incompatibility domain-containing protein</fullName>
    </recommendedName>
</protein>
<dbReference type="AlphaFoldDB" id="A0A8H4JRU3"/>
<accession>A0A8H4JRU3</accession>
<dbReference type="OrthoDB" id="3486565at2759"/>
<dbReference type="Pfam" id="PF06985">
    <property type="entry name" value="HET"/>
    <property type="match status" value="1"/>
</dbReference>
<evidence type="ECO:0000259" key="1">
    <source>
        <dbReference type="Pfam" id="PF06985"/>
    </source>
</evidence>
<evidence type="ECO:0000313" key="2">
    <source>
        <dbReference type="EMBL" id="KAF4435928.1"/>
    </source>
</evidence>
<organism evidence="2 3">
    <name type="scientific">Fusarium austroafricanum</name>
    <dbReference type="NCBI Taxonomy" id="2364996"/>
    <lineage>
        <taxon>Eukaryota</taxon>
        <taxon>Fungi</taxon>
        <taxon>Dikarya</taxon>
        <taxon>Ascomycota</taxon>
        <taxon>Pezizomycotina</taxon>
        <taxon>Sordariomycetes</taxon>
        <taxon>Hypocreomycetidae</taxon>
        <taxon>Hypocreales</taxon>
        <taxon>Nectriaceae</taxon>
        <taxon>Fusarium</taxon>
        <taxon>Fusarium concolor species complex</taxon>
    </lineage>
</organism>
<proteinExistence type="predicted"/>
<gene>
    <name evidence="2" type="ORF">F53441_13385</name>
</gene>
<dbReference type="PANTHER" id="PTHR33112">
    <property type="entry name" value="DOMAIN PROTEIN, PUTATIVE-RELATED"/>
    <property type="match status" value="1"/>
</dbReference>
<sequence length="617" mass="69229">MSLVLPIEWPCSKFYTFEHHETFKALDQSAASGCPLCRIVRQVLIFGAETNKLMATSCPITAQISGPSQISFALVEGDAAAFSSVGSYGLLEVKESAGNSLNYGSKIRRFRPADQARELEDVVTSCIQPWVLNCCKDSGNVQSAPLPTRVVDVGSGNDDPRLVETSGQHGTYLILSYCWGKGNDRAKTTQHNLQKRKRAIKDQDLPPTIKQAIEVTKKLGFRYIWIDAICIVQAHSVPPKYDELEDWRREAPNMGRYYRNAVLTIAATAAIDSEHGFVQERLAQIYPVSPCPVGIWAGDSGPHSTAVVVPGEPSASNQVHYAPLYSRGWTLQERALSHHTLHWCWESVFWECSGCIKASEFQPDIQRSSNDRVHVWETALTKSRDNAAYYNHLWPDLIEDYCQMNLSYETDRLMAIQGLVDQAQPSSRAGGGYIAGVYKPGIITGIAWCNPTPRIEKETKFPSWSWASLAPGDLYFHHIDGEFTRMKSVNDFDITGRDVHSDGRLKLTGPLREMHTSLITSDNNSRFAIIDKVYPFKMDFNFDTVGRVLKYIGDITLLALGWKVEWREEQNRRVIGLVLWPTGGKAGEYRRIGIFEVLETTNSTVWDDAPNRDVEIV</sequence>
<keyword evidence="3" id="KW-1185">Reference proteome</keyword>
<dbReference type="Proteomes" id="UP000605986">
    <property type="component" value="Unassembled WGS sequence"/>
</dbReference>
<feature type="domain" description="Heterokaryon incompatibility" evidence="1">
    <location>
        <begin position="172"/>
        <end position="333"/>
    </location>
</feature>
<comment type="caution">
    <text evidence="2">The sequence shown here is derived from an EMBL/GenBank/DDBJ whole genome shotgun (WGS) entry which is preliminary data.</text>
</comment>
<evidence type="ECO:0000313" key="3">
    <source>
        <dbReference type="Proteomes" id="UP000605986"/>
    </source>
</evidence>
<dbReference type="InterPro" id="IPR010730">
    <property type="entry name" value="HET"/>
</dbReference>
<dbReference type="PANTHER" id="PTHR33112:SF16">
    <property type="entry name" value="HETEROKARYON INCOMPATIBILITY DOMAIN-CONTAINING PROTEIN"/>
    <property type="match status" value="1"/>
</dbReference>
<reference evidence="2" key="1">
    <citation type="submission" date="2020-01" db="EMBL/GenBank/DDBJ databases">
        <title>Identification and distribution of gene clusters putatively required for synthesis of sphingolipid metabolism inhibitors in phylogenetically diverse species of the filamentous fungus Fusarium.</title>
        <authorList>
            <person name="Kim H.-S."/>
            <person name="Busman M."/>
            <person name="Brown D.W."/>
            <person name="Divon H."/>
            <person name="Uhlig S."/>
            <person name="Proctor R.H."/>
        </authorList>
    </citation>
    <scope>NUCLEOTIDE SEQUENCE</scope>
    <source>
        <strain evidence="2">NRRL 53441</strain>
    </source>
</reference>
<dbReference type="EMBL" id="JAADJG010000829">
    <property type="protein sequence ID" value="KAF4435928.1"/>
    <property type="molecule type" value="Genomic_DNA"/>
</dbReference>